<dbReference type="PANTHER" id="PTHR37445:SF3">
    <property type="entry name" value="ZINC FINGER PHD-TYPE DOMAIN-CONTAINING PROTEIN"/>
    <property type="match status" value="1"/>
</dbReference>
<reference evidence="1 2" key="1">
    <citation type="journal article" date="2021" name="BMC Biol.">
        <title>Horizontally acquired antibacterial genes associated with adaptive radiation of ladybird beetles.</title>
        <authorList>
            <person name="Li H.S."/>
            <person name="Tang X.F."/>
            <person name="Huang Y.H."/>
            <person name="Xu Z.Y."/>
            <person name="Chen M.L."/>
            <person name="Du X.Y."/>
            <person name="Qiu B.Y."/>
            <person name="Chen P.T."/>
            <person name="Zhang W."/>
            <person name="Slipinski A."/>
            <person name="Escalona H.E."/>
            <person name="Waterhouse R.M."/>
            <person name="Zwick A."/>
            <person name="Pang H."/>
        </authorList>
    </citation>
    <scope>NUCLEOTIDE SEQUENCE [LARGE SCALE GENOMIC DNA]</scope>
    <source>
        <strain evidence="1">SYSU2018</strain>
    </source>
</reference>
<name>A0ABD2P8T0_9CUCU</name>
<dbReference type="PANTHER" id="PTHR37445">
    <property type="entry name" value="PROTEIN CBG24663"/>
    <property type="match status" value="1"/>
</dbReference>
<accession>A0ABD2P8T0</accession>
<evidence type="ECO:0000313" key="1">
    <source>
        <dbReference type="EMBL" id="KAL3287386.1"/>
    </source>
</evidence>
<proteinExistence type="predicted"/>
<protein>
    <submittedName>
        <fullName evidence="1">Uncharacterized protein</fullName>
    </submittedName>
</protein>
<gene>
    <name evidence="1" type="ORF">HHI36_001859</name>
</gene>
<dbReference type="EMBL" id="JABFTP020000185">
    <property type="protein sequence ID" value="KAL3287386.1"/>
    <property type="molecule type" value="Genomic_DNA"/>
</dbReference>
<organism evidence="1 2">
    <name type="scientific">Cryptolaemus montrouzieri</name>
    <dbReference type="NCBI Taxonomy" id="559131"/>
    <lineage>
        <taxon>Eukaryota</taxon>
        <taxon>Metazoa</taxon>
        <taxon>Ecdysozoa</taxon>
        <taxon>Arthropoda</taxon>
        <taxon>Hexapoda</taxon>
        <taxon>Insecta</taxon>
        <taxon>Pterygota</taxon>
        <taxon>Neoptera</taxon>
        <taxon>Endopterygota</taxon>
        <taxon>Coleoptera</taxon>
        <taxon>Polyphaga</taxon>
        <taxon>Cucujiformia</taxon>
        <taxon>Coccinelloidea</taxon>
        <taxon>Coccinellidae</taxon>
        <taxon>Scymninae</taxon>
        <taxon>Scymnini</taxon>
        <taxon>Cryptolaemus</taxon>
    </lineage>
</organism>
<keyword evidence="2" id="KW-1185">Reference proteome</keyword>
<dbReference type="AlphaFoldDB" id="A0ABD2P8T0"/>
<sequence>MRSHQYQTQKSMNACRGRNIMLFNLKESNRNELQERIADDVSKISEILSPANVSREQIVKVLRLGKKSNKNRPTKVVLDSQDIALKVLKNKTAVSGATNEKISIFEDRTVLQRTYLNNVRDQLQQRKEAGEHNIAIKYNNEIPTIFKTSQKN</sequence>
<evidence type="ECO:0000313" key="2">
    <source>
        <dbReference type="Proteomes" id="UP001516400"/>
    </source>
</evidence>
<dbReference type="Proteomes" id="UP001516400">
    <property type="component" value="Unassembled WGS sequence"/>
</dbReference>
<comment type="caution">
    <text evidence="1">The sequence shown here is derived from an EMBL/GenBank/DDBJ whole genome shotgun (WGS) entry which is preliminary data.</text>
</comment>